<dbReference type="InterPro" id="IPR000944">
    <property type="entry name" value="Tscrpt_reg_Rrf2"/>
</dbReference>
<dbReference type="InterPro" id="IPR036390">
    <property type="entry name" value="WH_DNA-bd_sf"/>
</dbReference>
<sequence length="156" mass="17317">MLKLTKKVDYALLALSFLSQQEEGQVVNIREVSEAYQIPTEILAKVLQRLSKKGILQSHHAPKGGYSLKKPARNVSILDVINAIDGSVGILSCSDGHDKTCQQIDNCDIRSPLERIQGKIMWLLEDMSLEEFIHSEPTTGGVLHGSINLLGQPRYH</sequence>
<keyword evidence="2" id="KW-1185">Reference proteome</keyword>
<dbReference type="Gene3D" id="1.10.10.10">
    <property type="entry name" value="Winged helix-like DNA-binding domain superfamily/Winged helix DNA-binding domain"/>
    <property type="match status" value="1"/>
</dbReference>
<dbReference type="SUPFAM" id="SSF46785">
    <property type="entry name" value="Winged helix' DNA-binding domain"/>
    <property type="match status" value="1"/>
</dbReference>
<name>A0A059XNG9_9BACT</name>
<dbReference type="EMBL" id="CP007243">
    <property type="protein sequence ID" value="AIA30084.1"/>
    <property type="molecule type" value="Genomic_DNA"/>
</dbReference>
<dbReference type="PANTHER" id="PTHR33221:SF15">
    <property type="entry name" value="HTH-TYPE TRANSCRIPTIONAL REGULATOR YWGB-RELATED"/>
    <property type="match status" value="1"/>
</dbReference>
<dbReference type="NCBIfam" id="TIGR00738">
    <property type="entry name" value="rrf2_super"/>
    <property type="match status" value="1"/>
</dbReference>
<dbReference type="KEGG" id="lfp:Y981_02480"/>
<dbReference type="InterPro" id="IPR036388">
    <property type="entry name" value="WH-like_DNA-bd_sf"/>
</dbReference>
<evidence type="ECO:0000313" key="2">
    <source>
        <dbReference type="Proteomes" id="UP000027059"/>
    </source>
</evidence>
<dbReference type="GO" id="GO:0005829">
    <property type="term" value="C:cytosol"/>
    <property type="evidence" value="ECO:0007669"/>
    <property type="project" value="TreeGrafter"/>
</dbReference>
<evidence type="ECO:0000313" key="1">
    <source>
        <dbReference type="EMBL" id="AIA30084.1"/>
    </source>
</evidence>
<dbReference type="Pfam" id="PF02082">
    <property type="entry name" value="Rrf2"/>
    <property type="match status" value="1"/>
</dbReference>
<dbReference type="GO" id="GO:0003700">
    <property type="term" value="F:DNA-binding transcription factor activity"/>
    <property type="evidence" value="ECO:0007669"/>
    <property type="project" value="TreeGrafter"/>
</dbReference>
<dbReference type="RefSeq" id="WP_014960242.1">
    <property type="nucleotide sequence ID" value="NZ_CP007243.1"/>
</dbReference>
<proteinExistence type="predicted"/>
<reference evidence="2" key="1">
    <citation type="submission" date="2014-02" db="EMBL/GenBank/DDBJ databases">
        <title>Complete genome sequence and comparative genomic analysis of the nitrogen-fixing bacterium Leptospirillum ferriphilum YSK.</title>
        <authorList>
            <person name="Guo X."/>
            <person name="Yin H."/>
            <person name="Liang Y."/>
            <person name="Hu Q."/>
            <person name="Ma L."/>
            <person name="Xiao Y."/>
            <person name="Zhang X."/>
            <person name="Qiu G."/>
            <person name="Liu X."/>
        </authorList>
    </citation>
    <scope>NUCLEOTIDE SEQUENCE [LARGE SCALE GENOMIC DNA]</scope>
    <source>
        <strain evidence="2">YSK</strain>
    </source>
</reference>
<organism evidence="1 2">
    <name type="scientific">Leptospirillum ferriphilum YSK</name>
    <dbReference type="NCBI Taxonomy" id="1441628"/>
    <lineage>
        <taxon>Bacteria</taxon>
        <taxon>Pseudomonadati</taxon>
        <taxon>Nitrospirota</taxon>
        <taxon>Nitrospiria</taxon>
        <taxon>Nitrospirales</taxon>
        <taxon>Nitrospiraceae</taxon>
        <taxon>Leptospirillum</taxon>
    </lineage>
</organism>
<protein>
    <submittedName>
        <fullName evidence="1">Transcriptional regulator, BadM/Rrf2 family</fullName>
    </submittedName>
</protein>
<dbReference type="PANTHER" id="PTHR33221">
    <property type="entry name" value="WINGED HELIX-TURN-HELIX TRANSCRIPTIONAL REGULATOR, RRF2 FAMILY"/>
    <property type="match status" value="1"/>
</dbReference>
<dbReference type="PROSITE" id="PS51197">
    <property type="entry name" value="HTH_RRF2_2"/>
    <property type="match status" value="1"/>
</dbReference>
<reference evidence="1 2" key="2">
    <citation type="journal article" date="2015" name="Biomed. Res. Int.">
        <title>Effects of Arsenite Resistance on the Growth and Functional Gene Expression of Leptospirillum ferriphilum and Acidithiobacillus thiooxidans in Pure Culture and Coculture.</title>
        <authorList>
            <person name="Jiang H."/>
            <person name="Liang Y."/>
            <person name="Yin H."/>
            <person name="Xiao Y."/>
            <person name="Guo X."/>
            <person name="Xu Y."/>
            <person name="Hu Q."/>
            <person name="Liu H."/>
            <person name="Liu X."/>
        </authorList>
    </citation>
    <scope>NUCLEOTIDE SEQUENCE [LARGE SCALE GENOMIC DNA]</scope>
    <source>
        <strain evidence="1 2">YSK</strain>
    </source>
</reference>
<dbReference type="Proteomes" id="UP000027059">
    <property type="component" value="Chromosome"/>
</dbReference>
<accession>A0A059XNG9</accession>
<gene>
    <name evidence="1" type="ORF">Y981_02480</name>
</gene>
<dbReference type="HOGENOM" id="CLU_107144_1_2_0"/>
<dbReference type="AlphaFoldDB" id="A0A059XNG9"/>